<reference evidence="1" key="1">
    <citation type="journal article" date="2023" name="GigaByte">
        <title>Genome assembly of the bearded iris, Iris pallida Lam.</title>
        <authorList>
            <person name="Bruccoleri R.E."/>
            <person name="Oakeley E.J."/>
            <person name="Faust A.M.E."/>
            <person name="Altorfer M."/>
            <person name="Dessus-Babus S."/>
            <person name="Burckhardt D."/>
            <person name="Oertli M."/>
            <person name="Naumann U."/>
            <person name="Petersen F."/>
            <person name="Wong J."/>
        </authorList>
    </citation>
    <scope>NUCLEOTIDE SEQUENCE</scope>
    <source>
        <strain evidence="1">GSM-AAB239-AS_SAM_17_03QT</strain>
    </source>
</reference>
<evidence type="ECO:0000313" key="1">
    <source>
        <dbReference type="EMBL" id="KAJ6838760.1"/>
    </source>
</evidence>
<protein>
    <submittedName>
        <fullName evidence="1">Uncharacterized protein</fullName>
    </submittedName>
</protein>
<name>A0AAX6HCG5_IRIPA</name>
<sequence length="57" mass="6484">MSRSDTDRYPILTDAVVGVTFPVNSTKKIKGKRQINKGSKHNKVVKACKRRKSIYCM</sequence>
<dbReference type="Proteomes" id="UP001140949">
    <property type="component" value="Unassembled WGS sequence"/>
</dbReference>
<dbReference type="AlphaFoldDB" id="A0AAX6HCG5"/>
<reference evidence="1" key="2">
    <citation type="submission" date="2023-04" db="EMBL/GenBank/DDBJ databases">
        <authorList>
            <person name="Bruccoleri R.E."/>
            <person name="Oakeley E.J."/>
            <person name="Faust A.-M."/>
            <person name="Dessus-Babus S."/>
            <person name="Altorfer M."/>
            <person name="Burckhardt D."/>
            <person name="Oertli M."/>
            <person name="Naumann U."/>
            <person name="Petersen F."/>
            <person name="Wong J."/>
        </authorList>
    </citation>
    <scope>NUCLEOTIDE SEQUENCE</scope>
    <source>
        <strain evidence="1">GSM-AAB239-AS_SAM_17_03QT</strain>
        <tissue evidence="1">Leaf</tissue>
    </source>
</reference>
<dbReference type="EMBL" id="JANAVB010010600">
    <property type="protein sequence ID" value="KAJ6838760.1"/>
    <property type="molecule type" value="Genomic_DNA"/>
</dbReference>
<proteinExistence type="predicted"/>
<keyword evidence="2" id="KW-1185">Reference proteome</keyword>
<comment type="caution">
    <text evidence="1">The sequence shown here is derived from an EMBL/GenBank/DDBJ whole genome shotgun (WGS) entry which is preliminary data.</text>
</comment>
<accession>A0AAX6HCG5</accession>
<gene>
    <name evidence="1" type="ORF">M6B38_319055</name>
</gene>
<evidence type="ECO:0000313" key="2">
    <source>
        <dbReference type="Proteomes" id="UP001140949"/>
    </source>
</evidence>
<organism evidence="1 2">
    <name type="scientific">Iris pallida</name>
    <name type="common">Sweet iris</name>
    <dbReference type="NCBI Taxonomy" id="29817"/>
    <lineage>
        <taxon>Eukaryota</taxon>
        <taxon>Viridiplantae</taxon>
        <taxon>Streptophyta</taxon>
        <taxon>Embryophyta</taxon>
        <taxon>Tracheophyta</taxon>
        <taxon>Spermatophyta</taxon>
        <taxon>Magnoliopsida</taxon>
        <taxon>Liliopsida</taxon>
        <taxon>Asparagales</taxon>
        <taxon>Iridaceae</taxon>
        <taxon>Iridoideae</taxon>
        <taxon>Irideae</taxon>
        <taxon>Iris</taxon>
    </lineage>
</organism>